<dbReference type="AlphaFoldDB" id="A0A6S6ZD20"/>
<dbReference type="InterPro" id="IPR017739">
    <property type="entry name" value="T6SS-assoc_VCA0119"/>
</dbReference>
<dbReference type="Proteomes" id="UP000494214">
    <property type="component" value="Unassembled WGS sequence"/>
</dbReference>
<dbReference type="Pfam" id="PF06812">
    <property type="entry name" value="ImpA_N"/>
    <property type="match status" value="1"/>
</dbReference>
<proteinExistence type="predicted"/>
<dbReference type="InterPro" id="IPR010657">
    <property type="entry name" value="ImpA_N"/>
</dbReference>
<name>A0A6S6ZD20_9BURK</name>
<gene>
    <name evidence="2" type="ORF">LMG26690_01229</name>
</gene>
<evidence type="ECO:0000259" key="1">
    <source>
        <dbReference type="Pfam" id="PF06812"/>
    </source>
</evidence>
<dbReference type="PANTHER" id="PTHR37024:SF3">
    <property type="entry name" value="TYPE VI SECRETION SYSTEM PROTEIN TSSA"/>
    <property type="match status" value="1"/>
</dbReference>
<dbReference type="Pfam" id="PF16989">
    <property type="entry name" value="T6SS_VasJ"/>
    <property type="match status" value="1"/>
</dbReference>
<protein>
    <recommendedName>
        <fullName evidence="1">ImpA N-terminal domain-containing protein</fullName>
    </recommendedName>
</protein>
<reference evidence="2 3" key="1">
    <citation type="submission" date="2020-04" db="EMBL/GenBank/DDBJ databases">
        <authorList>
            <person name="De Canck E."/>
        </authorList>
    </citation>
    <scope>NUCLEOTIDE SEQUENCE [LARGE SCALE GENOMIC DNA]</scope>
    <source>
        <strain evidence="2 3">LMG 26690</strain>
    </source>
</reference>
<evidence type="ECO:0000313" key="3">
    <source>
        <dbReference type="Proteomes" id="UP000494214"/>
    </source>
</evidence>
<dbReference type="PANTHER" id="PTHR37024">
    <property type="entry name" value="TYPE VI SECRETION SYSTEM DUF2094 AND IMPA-RELATED DOMAIN PROTEIN"/>
    <property type="match status" value="1"/>
</dbReference>
<accession>A0A6S6ZD20</accession>
<sequence length="483" mass="52973">MVSTFPTLDLDAILSPISPHQPAGDFDEEDNAYQGVESEMMKLGGLQEATIDWSYVDSASRQYLQSQCKHLRIAAQLATARMRSGGWRGWAEAAGVLAGMTSRYWSTSHPKPGAAGLTAKRRLISQQLERLGEALAKLDGKGYADEFYKSGQRALDTLQGCASESKLDVPTLTRLEAQLRLKAEATRAPELADAHMELSAQPTGITEAFFTPMAMAQGNERETRRSLLAVADLINQQDAYDPTGYLLRRFALWAHLSIAPSTRKDTMRTELMAVPAETAEAYWDALKANAVDPALLQRVEKSITSSPYWLRGSFLAAGIARRLEMQNVAEAIRQSTERFVAKLPALVKLQFADGRAFVDGETQSWISGADADTAKLGAGHEYPALREELREVLEATGVESMLRRLEAIQKTSADPRHGCHVITIAAELLGARGLAWLADGLYARAHQIMQDASAAQWEPSLFGLLGRHVNAAIECKKQEQPHV</sequence>
<dbReference type="EMBL" id="CADIJM010000002">
    <property type="protein sequence ID" value="CAB3674120.1"/>
    <property type="molecule type" value="Genomic_DNA"/>
</dbReference>
<evidence type="ECO:0000313" key="2">
    <source>
        <dbReference type="EMBL" id="CAB3674120.1"/>
    </source>
</evidence>
<keyword evidence="3" id="KW-1185">Reference proteome</keyword>
<organism evidence="2 3">
    <name type="scientific">Achromobacter animicus</name>
    <dbReference type="NCBI Taxonomy" id="1389935"/>
    <lineage>
        <taxon>Bacteria</taxon>
        <taxon>Pseudomonadati</taxon>
        <taxon>Pseudomonadota</taxon>
        <taxon>Betaproteobacteria</taxon>
        <taxon>Burkholderiales</taxon>
        <taxon>Alcaligenaceae</taxon>
        <taxon>Achromobacter</taxon>
    </lineage>
</organism>
<dbReference type="NCBIfam" id="TIGR03362">
    <property type="entry name" value="VI_chp_7"/>
    <property type="match status" value="1"/>
</dbReference>
<feature type="domain" description="ImpA N-terminal" evidence="1">
    <location>
        <begin position="14"/>
        <end position="125"/>
    </location>
</feature>